<evidence type="ECO:0000313" key="2">
    <source>
        <dbReference type="Proteomes" id="UP000241249"/>
    </source>
</evidence>
<dbReference type="Proteomes" id="UP000241249">
    <property type="component" value="Segment"/>
</dbReference>
<reference evidence="1 2" key="1">
    <citation type="journal article" date="2017" name="Sci. Rep.">
        <title>Analysis of the CRISPR-Cas system in bacteriophages active on epidemic strains of Vibrio cholerae in Bangladesh.</title>
        <authorList>
            <person name="Naser I.B."/>
            <person name="Hoque M.M."/>
            <person name="Nahid M.A."/>
            <person name="Tareq T.M."/>
            <person name="Rocky M.K."/>
            <person name="Faruque S.M."/>
        </authorList>
    </citation>
    <scope>NUCLEOTIDE SEQUENCE [LARGE SCALE GENOMIC DNA]</scope>
</reference>
<proteinExistence type="predicted"/>
<accession>A0A2D0YLU0</accession>
<evidence type="ECO:0000313" key="1">
    <source>
        <dbReference type="EMBL" id="ASV43439.1"/>
    </source>
</evidence>
<dbReference type="OrthoDB" id="24011at10239"/>
<name>A0A2D0YLU0_9CAUD</name>
<sequence length="190" mass="21888">MRRIATIGKLLDRLGYTGRSGNVIGSDIEWDKHLQMLHILPHNGHRSSEGLPKRYHDNVNYVALEVCPLHIREQALKIIRPIIRNFDDRPESHRNLHLRNVFQPLGLDLKDHAKLTVYTAPETRYGTVAGGTRSAVMISRNYGIPTYNLRIDSQFYQLKEILENELKTQIDNDNKSYYNTDSTLGNFCSN</sequence>
<dbReference type="RefSeq" id="YP_009618466.1">
    <property type="nucleotide sequence ID" value="NC_042074.1"/>
</dbReference>
<organism evidence="1 2">
    <name type="scientific">Vibrio phage JSF10</name>
    <dbReference type="NCBI Taxonomy" id="1983593"/>
    <lineage>
        <taxon>Viruses</taxon>
        <taxon>Duplodnaviria</taxon>
        <taxon>Heunggongvirae</taxon>
        <taxon>Uroviricota</taxon>
        <taxon>Caudoviricetes</taxon>
        <taxon>Demerecviridae</taxon>
        <taxon>Ermolyevavirinae</taxon>
        <taxon>Jesfedecavirus</taxon>
        <taxon>Jesfedecavirus JSF10</taxon>
    </lineage>
</organism>
<dbReference type="EMBL" id="KY883654">
    <property type="protein sequence ID" value="ASV43439.1"/>
    <property type="molecule type" value="Genomic_DNA"/>
</dbReference>
<dbReference type="GeneID" id="40095013"/>
<protein>
    <submittedName>
        <fullName evidence="1">Uncharacterized protein</fullName>
    </submittedName>
</protein>
<dbReference type="KEGG" id="vg:40095013"/>
<keyword evidence="2" id="KW-1185">Reference proteome</keyword>